<keyword evidence="1" id="KW-0175">Coiled coil</keyword>
<dbReference type="Proteomes" id="UP001231189">
    <property type="component" value="Unassembled WGS sequence"/>
</dbReference>
<proteinExistence type="predicted"/>
<gene>
    <name evidence="2" type="ORF">QYE76_000389</name>
</gene>
<evidence type="ECO:0000313" key="3">
    <source>
        <dbReference type="Proteomes" id="UP001231189"/>
    </source>
</evidence>
<feature type="coiled-coil region" evidence="1">
    <location>
        <begin position="2"/>
        <end position="50"/>
    </location>
</feature>
<evidence type="ECO:0000256" key="1">
    <source>
        <dbReference type="SAM" id="Coils"/>
    </source>
</evidence>
<comment type="caution">
    <text evidence="2">The sequence shown here is derived from an EMBL/GenBank/DDBJ whole genome shotgun (WGS) entry which is preliminary data.</text>
</comment>
<dbReference type="AlphaFoldDB" id="A0AAD8VXM2"/>
<protein>
    <submittedName>
        <fullName evidence="2">Uncharacterized protein</fullName>
    </submittedName>
</protein>
<accession>A0AAD8VXM2</accession>
<reference evidence="2" key="1">
    <citation type="submission" date="2023-07" db="EMBL/GenBank/DDBJ databases">
        <title>A chromosome-level genome assembly of Lolium multiflorum.</title>
        <authorList>
            <person name="Chen Y."/>
            <person name="Copetti D."/>
            <person name="Kolliker R."/>
            <person name="Studer B."/>
        </authorList>
    </citation>
    <scope>NUCLEOTIDE SEQUENCE</scope>
    <source>
        <strain evidence="2">02402/16</strain>
        <tissue evidence="2">Leaf</tissue>
    </source>
</reference>
<name>A0AAD8VXM2_LOLMU</name>
<evidence type="ECO:0000313" key="2">
    <source>
        <dbReference type="EMBL" id="KAK1626074.1"/>
    </source>
</evidence>
<dbReference type="EMBL" id="JAUUTY010000005">
    <property type="protein sequence ID" value="KAK1626074.1"/>
    <property type="molecule type" value="Genomic_DNA"/>
</dbReference>
<keyword evidence="3" id="KW-1185">Reference proteome</keyword>
<sequence>MAAIARKEADTLKKELNQLKKKLKEEEKEMAEAQIQAKEKEDKLRNSIEALLGAANIPANTISKPPVDSAVDAISLAVKSGKLVRVLFQKNKAVLSRFHDMIFPKADQNKTLGQLVDAFSVDTEGIIEVFKRTSRTYGALLAFQLLMGYGFKADMESLTMELPKDKDGLAIDLSPFALPHTSVRGNFLIW</sequence>
<organism evidence="2 3">
    <name type="scientific">Lolium multiflorum</name>
    <name type="common">Italian ryegrass</name>
    <name type="synonym">Lolium perenne subsp. multiflorum</name>
    <dbReference type="NCBI Taxonomy" id="4521"/>
    <lineage>
        <taxon>Eukaryota</taxon>
        <taxon>Viridiplantae</taxon>
        <taxon>Streptophyta</taxon>
        <taxon>Embryophyta</taxon>
        <taxon>Tracheophyta</taxon>
        <taxon>Spermatophyta</taxon>
        <taxon>Magnoliopsida</taxon>
        <taxon>Liliopsida</taxon>
        <taxon>Poales</taxon>
        <taxon>Poaceae</taxon>
        <taxon>BOP clade</taxon>
        <taxon>Pooideae</taxon>
        <taxon>Poodae</taxon>
        <taxon>Poeae</taxon>
        <taxon>Poeae Chloroplast Group 2 (Poeae type)</taxon>
        <taxon>Loliodinae</taxon>
        <taxon>Loliinae</taxon>
        <taxon>Lolium</taxon>
    </lineage>
</organism>